<sequence>MSGAPRPGRAPCAGCLQNTILPMRRGIVHLPGVTAAVRYLPGEDLWRLGGDWFKVGQIPDGRVLVAIGDAMGHGLTAASVMLQTRAGLAGLAYTGAPPSR</sequence>
<dbReference type="Gene3D" id="3.60.40.10">
    <property type="entry name" value="PPM-type phosphatase domain"/>
    <property type="match status" value="1"/>
</dbReference>
<dbReference type="EMBL" id="SMKQ01000039">
    <property type="protein sequence ID" value="TDD48258.1"/>
    <property type="molecule type" value="Genomic_DNA"/>
</dbReference>
<feature type="domain" description="PPM-type phosphatase" evidence="2">
    <location>
        <begin position="59"/>
        <end position="99"/>
    </location>
</feature>
<dbReference type="InterPro" id="IPR036457">
    <property type="entry name" value="PPM-type-like_dom_sf"/>
</dbReference>
<protein>
    <recommendedName>
        <fullName evidence="2">PPM-type phosphatase domain-containing protein</fullName>
    </recommendedName>
</protein>
<dbReference type="Pfam" id="PF07228">
    <property type="entry name" value="SpoIIE"/>
    <property type="match status" value="1"/>
</dbReference>
<dbReference type="InterPro" id="IPR052016">
    <property type="entry name" value="Bact_Sigma-Reg"/>
</dbReference>
<evidence type="ECO:0000313" key="4">
    <source>
        <dbReference type="Proteomes" id="UP000295302"/>
    </source>
</evidence>
<dbReference type="PANTHER" id="PTHR43156">
    <property type="entry name" value="STAGE II SPORULATION PROTEIN E-RELATED"/>
    <property type="match status" value="1"/>
</dbReference>
<reference evidence="3 4" key="1">
    <citation type="submission" date="2019-03" db="EMBL/GenBank/DDBJ databases">
        <title>Draft genome sequences of novel Actinobacteria.</title>
        <authorList>
            <person name="Sahin N."/>
            <person name="Ay H."/>
            <person name="Saygin H."/>
        </authorList>
    </citation>
    <scope>NUCLEOTIDE SEQUENCE [LARGE SCALE GENOMIC DNA]</scope>
    <source>
        <strain evidence="3 4">CH32</strain>
    </source>
</reference>
<keyword evidence="4" id="KW-1185">Reference proteome</keyword>
<organism evidence="3 4">
    <name type="scientific">Nonomuraea terrae</name>
    <dbReference type="NCBI Taxonomy" id="2530383"/>
    <lineage>
        <taxon>Bacteria</taxon>
        <taxon>Bacillati</taxon>
        <taxon>Actinomycetota</taxon>
        <taxon>Actinomycetes</taxon>
        <taxon>Streptosporangiales</taxon>
        <taxon>Streptosporangiaceae</taxon>
        <taxon>Nonomuraea</taxon>
    </lineage>
</organism>
<dbReference type="InterPro" id="IPR001932">
    <property type="entry name" value="PPM-type_phosphatase-like_dom"/>
</dbReference>
<dbReference type="Proteomes" id="UP000295302">
    <property type="component" value="Unassembled WGS sequence"/>
</dbReference>
<name>A0A4R4YSI6_9ACTN</name>
<proteinExistence type="predicted"/>
<dbReference type="AlphaFoldDB" id="A0A4R4YSI6"/>
<comment type="caution">
    <text evidence="3">The sequence shown here is derived from an EMBL/GenBank/DDBJ whole genome shotgun (WGS) entry which is preliminary data.</text>
</comment>
<dbReference type="OrthoDB" id="7943561at2"/>
<gene>
    <name evidence="3" type="ORF">E1286_15910</name>
</gene>
<evidence type="ECO:0000256" key="1">
    <source>
        <dbReference type="ARBA" id="ARBA00022801"/>
    </source>
</evidence>
<keyword evidence="1" id="KW-0378">Hydrolase</keyword>
<accession>A0A4R4YSI6</accession>
<evidence type="ECO:0000259" key="2">
    <source>
        <dbReference type="Pfam" id="PF07228"/>
    </source>
</evidence>
<evidence type="ECO:0000313" key="3">
    <source>
        <dbReference type="EMBL" id="TDD48258.1"/>
    </source>
</evidence>
<dbReference type="PANTHER" id="PTHR43156:SF2">
    <property type="entry name" value="STAGE II SPORULATION PROTEIN E"/>
    <property type="match status" value="1"/>
</dbReference>
<dbReference type="GO" id="GO:0016791">
    <property type="term" value="F:phosphatase activity"/>
    <property type="evidence" value="ECO:0007669"/>
    <property type="project" value="TreeGrafter"/>
</dbReference>